<dbReference type="EMBL" id="BMAT01008585">
    <property type="protein sequence ID" value="GFR88880.1"/>
    <property type="molecule type" value="Genomic_DNA"/>
</dbReference>
<evidence type="ECO:0000313" key="3">
    <source>
        <dbReference type="Proteomes" id="UP000762676"/>
    </source>
</evidence>
<evidence type="ECO:0000313" key="2">
    <source>
        <dbReference type="EMBL" id="GFR88880.1"/>
    </source>
</evidence>
<reference evidence="2 3" key="1">
    <citation type="journal article" date="2021" name="Elife">
        <title>Chloroplast acquisition without the gene transfer in kleptoplastic sea slugs, Plakobranchus ocellatus.</title>
        <authorList>
            <person name="Maeda T."/>
            <person name="Takahashi S."/>
            <person name="Yoshida T."/>
            <person name="Shimamura S."/>
            <person name="Takaki Y."/>
            <person name="Nagai Y."/>
            <person name="Toyoda A."/>
            <person name="Suzuki Y."/>
            <person name="Arimoto A."/>
            <person name="Ishii H."/>
            <person name="Satoh N."/>
            <person name="Nishiyama T."/>
            <person name="Hasebe M."/>
            <person name="Maruyama T."/>
            <person name="Minagawa J."/>
            <person name="Obokata J."/>
            <person name="Shigenobu S."/>
        </authorList>
    </citation>
    <scope>NUCLEOTIDE SEQUENCE [LARGE SCALE GENOMIC DNA]</scope>
</reference>
<dbReference type="Proteomes" id="UP000762676">
    <property type="component" value="Unassembled WGS sequence"/>
</dbReference>
<sequence length="116" mass="12888">MNSCVCLALLALAAVATATSTKSPKVYEAMEDGHYRRCVEIRDVEPCAEFPDGDYNICDVCQLGYFASCVDREITFKTCKLKTDANGNKFRKVFDSNTQSCRSKSDTCPSEFILLC</sequence>
<name>A0AAV4GWZ1_9GAST</name>
<protein>
    <recommendedName>
        <fullName evidence="4">Kazal-like domain-containing protein</fullName>
    </recommendedName>
</protein>
<proteinExistence type="predicted"/>
<dbReference type="AlphaFoldDB" id="A0AAV4GWZ1"/>
<keyword evidence="1" id="KW-0732">Signal</keyword>
<feature type="chain" id="PRO_5043349146" description="Kazal-like domain-containing protein" evidence="1">
    <location>
        <begin position="19"/>
        <end position="116"/>
    </location>
</feature>
<gene>
    <name evidence="2" type="ORF">ElyMa_004265200</name>
</gene>
<comment type="caution">
    <text evidence="2">The sequence shown here is derived from an EMBL/GenBank/DDBJ whole genome shotgun (WGS) entry which is preliminary data.</text>
</comment>
<feature type="signal peptide" evidence="1">
    <location>
        <begin position="1"/>
        <end position="18"/>
    </location>
</feature>
<evidence type="ECO:0008006" key="4">
    <source>
        <dbReference type="Google" id="ProtNLM"/>
    </source>
</evidence>
<keyword evidence="3" id="KW-1185">Reference proteome</keyword>
<evidence type="ECO:0000256" key="1">
    <source>
        <dbReference type="SAM" id="SignalP"/>
    </source>
</evidence>
<organism evidence="2 3">
    <name type="scientific">Elysia marginata</name>
    <dbReference type="NCBI Taxonomy" id="1093978"/>
    <lineage>
        <taxon>Eukaryota</taxon>
        <taxon>Metazoa</taxon>
        <taxon>Spiralia</taxon>
        <taxon>Lophotrochozoa</taxon>
        <taxon>Mollusca</taxon>
        <taxon>Gastropoda</taxon>
        <taxon>Heterobranchia</taxon>
        <taxon>Euthyneura</taxon>
        <taxon>Panpulmonata</taxon>
        <taxon>Sacoglossa</taxon>
        <taxon>Placobranchoidea</taxon>
        <taxon>Plakobranchidae</taxon>
        <taxon>Elysia</taxon>
    </lineage>
</organism>
<accession>A0AAV4GWZ1</accession>